<sequence>MPYQQWPDWLRPALDQRFNKLAALAGKQHQVHHLRKKLDQITLQLKNELAIEQYQLILEWMP</sequence>
<evidence type="ECO:0000313" key="4">
    <source>
        <dbReference type="Proteomes" id="UP000677234"/>
    </source>
</evidence>
<dbReference type="RefSeq" id="WP_198828566.1">
    <property type="nucleotide sequence ID" value="NZ_CP066308.1"/>
</dbReference>
<dbReference type="EMBL" id="CP073708">
    <property type="protein sequence ID" value="QUO42087.1"/>
    <property type="molecule type" value="Genomic_DNA"/>
</dbReference>
<reference evidence="2" key="2">
    <citation type="submission" date="2021-04" db="EMBL/GenBank/DDBJ databases">
        <title>Brevibacillus composti FJAT-54423, complete genome.</title>
        <authorList>
            <person name="Tang R."/>
        </authorList>
    </citation>
    <scope>NUCLEOTIDE SEQUENCE</scope>
    <source>
        <strain evidence="2">FJAT-54424</strain>
    </source>
</reference>
<proteinExistence type="predicted"/>
<dbReference type="KEGG" id="bcop:JD108_03380"/>
<reference evidence="1 3" key="1">
    <citation type="submission" date="2020-12" db="EMBL/GenBank/DDBJ databases">
        <title>strain FJAT-54423T represents a novel species of the genus Brevibacillus.</title>
        <authorList>
            <person name="Tang R."/>
        </authorList>
    </citation>
    <scope>NUCLEOTIDE SEQUENCE [LARGE SCALE GENOMIC DNA]</scope>
    <source>
        <strain evidence="1 3">FJAT-54423</strain>
    </source>
</reference>
<organism evidence="1 3">
    <name type="scientific">Brevibacillus composti</name>
    <dbReference type="NCBI Taxonomy" id="2796470"/>
    <lineage>
        <taxon>Bacteria</taxon>
        <taxon>Bacillati</taxon>
        <taxon>Bacillota</taxon>
        <taxon>Bacilli</taxon>
        <taxon>Bacillales</taxon>
        <taxon>Paenibacillaceae</taxon>
        <taxon>Brevibacillus</taxon>
    </lineage>
</organism>
<evidence type="ECO:0000313" key="3">
    <source>
        <dbReference type="Proteomes" id="UP000595847"/>
    </source>
</evidence>
<accession>A0A7T5JPC3</accession>
<dbReference type="EMBL" id="CP066308">
    <property type="protein sequence ID" value="QQE75002.1"/>
    <property type="molecule type" value="Genomic_DNA"/>
</dbReference>
<evidence type="ECO:0000313" key="2">
    <source>
        <dbReference type="EMBL" id="QUO42087.1"/>
    </source>
</evidence>
<evidence type="ECO:0000313" key="1">
    <source>
        <dbReference type="EMBL" id="QQE75002.1"/>
    </source>
</evidence>
<gene>
    <name evidence="1" type="ORF">JD108_03380</name>
    <name evidence="2" type="ORF">KDJ56_03385</name>
</gene>
<dbReference type="Proteomes" id="UP000595847">
    <property type="component" value="Chromosome"/>
</dbReference>
<dbReference type="AlphaFoldDB" id="A0A7T5JPC3"/>
<name>A0A7T5JPC3_9BACL</name>
<dbReference type="Proteomes" id="UP000677234">
    <property type="component" value="Chromosome"/>
</dbReference>
<protein>
    <submittedName>
        <fullName evidence="1">Uncharacterized protein</fullName>
    </submittedName>
</protein>
<keyword evidence="4" id="KW-1185">Reference proteome</keyword>